<organism evidence="1 2">
    <name type="scientific">Quercus rubra</name>
    <name type="common">Northern red oak</name>
    <name type="synonym">Quercus borealis</name>
    <dbReference type="NCBI Taxonomy" id="3512"/>
    <lineage>
        <taxon>Eukaryota</taxon>
        <taxon>Viridiplantae</taxon>
        <taxon>Streptophyta</taxon>
        <taxon>Embryophyta</taxon>
        <taxon>Tracheophyta</taxon>
        <taxon>Spermatophyta</taxon>
        <taxon>Magnoliopsida</taxon>
        <taxon>eudicotyledons</taxon>
        <taxon>Gunneridae</taxon>
        <taxon>Pentapetalae</taxon>
        <taxon>rosids</taxon>
        <taxon>fabids</taxon>
        <taxon>Fagales</taxon>
        <taxon>Fagaceae</taxon>
        <taxon>Quercus</taxon>
    </lineage>
</organism>
<evidence type="ECO:0000313" key="1">
    <source>
        <dbReference type="EMBL" id="KAK4597345.1"/>
    </source>
</evidence>
<evidence type="ECO:0000313" key="2">
    <source>
        <dbReference type="Proteomes" id="UP001324115"/>
    </source>
</evidence>
<dbReference type="PANTHER" id="PTHR33240">
    <property type="entry name" value="OS08G0508500 PROTEIN"/>
    <property type="match status" value="1"/>
</dbReference>
<accession>A0AAN7FND0</accession>
<proteinExistence type="predicted"/>
<dbReference type="PANTHER" id="PTHR33240:SF15">
    <property type="entry name" value="GAG-PRO-LIKE PROTEIN"/>
    <property type="match status" value="1"/>
</dbReference>
<dbReference type="AlphaFoldDB" id="A0AAN7FND0"/>
<protein>
    <submittedName>
        <fullName evidence="1">Uncharacterized protein</fullName>
    </submittedName>
</protein>
<name>A0AAN7FND0_QUERU</name>
<sequence>MGVKASSHPLLAFSNEELPPEGATHTRPLQITNECMGAKVPMVLINNGFALNVCPFRTALTIGLDVETIIPSLLTVRKYDNTSRKVMRIFKASCKIGPLETIVEFHMMDITPNYNLLLRRVWLHPIGVVPSSLH</sequence>
<gene>
    <name evidence="1" type="ORF">RGQ29_015049</name>
</gene>
<keyword evidence="2" id="KW-1185">Reference proteome</keyword>
<dbReference type="Proteomes" id="UP001324115">
    <property type="component" value="Unassembled WGS sequence"/>
</dbReference>
<dbReference type="EMBL" id="JAXUIC010000003">
    <property type="protein sequence ID" value="KAK4597345.1"/>
    <property type="molecule type" value="Genomic_DNA"/>
</dbReference>
<comment type="caution">
    <text evidence="1">The sequence shown here is derived from an EMBL/GenBank/DDBJ whole genome shotgun (WGS) entry which is preliminary data.</text>
</comment>
<reference evidence="1 2" key="1">
    <citation type="journal article" date="2023" name="G3 (Bethesda)">
        <title>A haplotype-resolved chromosome-scale genome for Quercus rubra L. provides insights into the genetics of adaptive traits for red oak species.</title>
        <authorList>
            <person name="Kapoor B."/>
            <person name="Jenkins J."/>
            <person name="Schmutz J."/>
            <person name="Zhebentyayeva T."/>
            <person name="Kuelheim C."/>
            <person name="Coggeshall M."/>
            <person name="Heim C."/>
            <person name="Lasky J.R."/>
            <person name="Leites L."/>
            <person name="Islam-Faridi N."/>
            <person name="Romero-Severson J."/>
            <person name="DeLeo V.L."/>
            <person name="Lucas S.M."/>
            <person name="Lazic D."/>
            <person name="Gailing O."/>
            <person name="Carlson J."/>
            <person name="Staton M."/>
        </authorList>
    </citation>
    <scope>NUCLEOTIDE SEQUENCE [LARGE SCALE GENOMIC DNA]</scope>
    <source>
        <strain evidence="1">Pseudo-F2</strain>
    </source>
</reference>